<gene>
    <name evidence="3" type="primary">LOC107430630</name>
</gene>
<feature type="compositionally biased region" description="Basic and acidic residues" evidence="1">
    <location>
        <begin position="74"/>
        <end position="88"/>
    </location>
</feature>
<sequence length="246" mass="27994">MDDDNKSPSEINSFRVVDVIRTIKKRKLQAEQLELPTAKHKCWQSSPSNESVSMSVENPDVQSLHSSIIGGKTEEHVVEDRSEHDSGKDSNSFFRDSDSPTSIYVEAKVEPEYVKTYLYDMPSTSSGTESCKDANYPLDSLTVVKASSGKEELAFSQHDDGIHLFQNHEEHLIEFSNHVDYINCEYEDIEQCTDKELGDLLYSNRLNPNTYVLSSGRWSVNQDTQSGARKPTIDQEFEQYFSMLML</sequence>
<dbReference type="RefSeq" id="XP_015896979.3">
    <property type="nucleotide sequence ID" value="XM_016041493.4"/>
</dbReference>
<dbReference type="InParanoid" id="A0A6P4BDA8"/>
<dbReference type="Proteomes" id="UP001652623">
    <property type="component" value="Chromosome 6"/>
</dbReference>
<dbReference type="PANTHER" id="PTHR37723">
    <property type="entry name" value="PROTEIN FAR-RED ELONGATED HYPOCOTYL 1"/>
    <property type="match status" value="1"/>
</dbReference>
<dbReference type="GO" id="GO:0016607">
    <property type="term" value="C:nuclear speck"/>
    <property type="evidence" value="ECO:0007669"/>
    <property type="project" value="TreeGrafter"/>
</dbReference>
<evidence type="ECO:0000256" key="1">
    <source>
        <dbReference type="SAM" id="MobiDB-lite"/>
    </source>
</evidence>
<dbReference type="GO" id="GO:0009639">
    <property type="term" value="P:response to red or far red light"/>
    <property type="evidence" value="ECO:0007669"/>
    <property type="project" value="InterPro"/>
</dbReference>
<dbReference type="GO" id="GO:0051457">
    <property type="term" value="P:maintenance of protein location in nucleus"/>
    <property type="evidence" value="ECO:0007669"/>
    <property type="project" value="TreeGrafter"/>
</dbReference>
<feature type="compositionally biased region" description="Low complexity" evidence="1">
    <location>
        <begin position="45"/>
        <end position="59"/>
    </location>
</feature>
<feature type="region of interest" description="Disordered" evidence="1">
    <location>
        <begin position="39"/>
        <end position="60"/>
    </location>
</feature>
<name>A0A6P4BDA8_ZIZJJ</name>
<accession>A0A6P4BDA8</accession>
<dbReference type="GO" id="GO:0061608">
    <property type="term" value="F:nuclear import signal receptor activity"/>
    <property type="evidence" value="ECO:0007669"/>
    <property type="project" value="TreeGrafter"/>
</dbReference>
<protein>
    <submittedName>
        <fullName evidence="3">Protein FAR-RED ELONGATED HYPOCOTYL 1</fullName>
    </submittedName>
</protein>
<evidence type="ECO:0000313" key="3">
    <source>
        <dbReference type="RefSeq" id="XP_015896979.3"/>
    </source>
</evidence>
<dbReference type="AlphaFoldDB" id="A0A6P4BDA8"/>
<dbReference type="GO" id="GO:0005737">
    <property type="term" value="C:cytoplasm"/>
    <property type="evidence" value="ECO:0007669"/>
    <property type="project" value="TreeGrafter"/>
</dbReference>
<dbReference type="FunCoup" id="A0A6P4BDA8">
    <property type="interactions" value="1"/>
</dbReference>
<reference evidence="3" key="1">
    <citation type="submission" date="2025-08" db="UniProtKB">
        <authorList>
            <consortium name="RefSeq"/>
        </authorList>
    </citation>
    <scope>IDENTIFICATION</scope>
    <source>
        <tissue evidence="3">Seedling</tissue>
    </source>
</reference>
<proteinExistence type="predicted"/>
<feature type="region of interest" description="Disordered" evidence="1">
    <location>
        <begin position="74"/>
        <end position="95"/>
    </location>
</feature>
<dbReference type="GeneID" id="107430630"/>
<dbReference type="PANTHER" id="PTHR37723:SF1">
    <property type="entry name" value="PROTEIN FAR-RED-ELONGATED HYPOCOTYL 1-LIKE"/>
    <property type="match status" value="1"/>
</dbReference>
<dbReference type="InterPro" id="IPR037766">
    <property type="entry name" value="FHY1"/>
</dbReference>
<keyword evidence="2" id="KW-1185">Reference proteome</keyword>
<dbReference type="KEGG" id="zju:107430630"/>
<evidence type="ECO:0000313" key="2">
    <source>
        <dbReference type="Proteomes" id="UP001652623"/>
    </source>
</evidence>
<organism evidence="2 3">
    <name type="scientific">Ziziphus jujuba</name>
    <name type="common">Chinese jujube</name>
    <name type="synonym">Ziziphus sativa</name>
    <dbReference type="NCBI Taxonomy" id="326968"/>
    <lineage>
        <taxon>Eukaryota</taxon>
        <taxon>Viridiplantae</taxon>
        <taxon>Streptophyta</taxon>
        <taxon>Embryophyta</taxon>
        <taxon>Tracheophyta</taxon>
        <taxon>Spermatophyta</taxon>
        <taxon>Magnoliopsida</taxon>
        <taxon>eudicotyledons</taxon>
        <taxon>Gunneridae</taxon>
        <taxon>Pentapetalae</taxon>
        <taxon>rosids</taxon>
        <taxon>fabids</taxon>
        <taxon>Rosales</taxon>
        <taxon>Rhamnaceae</taxon>
        <taxon>Paliureae</taxon>
        <taxon>Ziziphus</taxon>
    </lineage>
</organism>